<dbReference type="AlphaFoldDB" id="A0A2P5XM33"/>
<accession>A0A2P5XM33</accession>
<dbReference type="Proteomes" id="UP000239757">
    <property type="component" value="Unassembled WGS sequence"/>
</dbReference>
<evidence type="ECO:0000313" key="3">
    <source>
        <dbReference type="Proteomes" id="UP000239757"/>
    </source>
</evidence>
<feature type="compositionally biased region" description="Basic residues" evidence="1">
    <location>
        <begin position="1"/>
        <end position="19"/>
    </location>
</feature>
<sequence length="104" mass="11156">MSSSHGKKTAIPASKKRKGAASSSGPVTVMTNFDYPGTVQFSLGGLVRQLSIPEFGIALEMYTEEYIDDNELDTLHFANHPAMTMSSKAHHRIGTKNSTGKGSP</sequence>
<proteinExistence type="predicted"/>
<organism evidence="2 3">
    <name type="scientific">Gossypium barbadense</name>
    <name type="common">Sea Island cotton</name>
    <name type="synonym">Hibiscus barbadensis</name>
    <dbReference type="NCBI Taxonomy" id="3634"/>
    <lineage>
        <taxon>Eukaryota</taxon>
        <taxon>Viridiplantae</taxon>
        <taxon>Streptophyta</taxon>
        <taxon>Embryophyta</taxon>
        <taxon>Tracheophyta</taxon>
        <taxon>Spermatophyta</taxon>
        <taxon>Magnoliopsida</taxon>
        <taxon>eudicotyledons</taxon>
        <taxon>Gunneridae</taxon>
        <taxon>Pentapetalae</taxon>
        <taxon>rosids</taxon>
        <taxon>malvids</taxon>
        <taxon>Malvales</taxon>
        <taxon>Malvaceae</taxon>
        <taxon>Malvoideae</taxon>
        <taxon>Gossypium</taxon>
    </lineage>
</organism>
<dbReference type="EMBL" id="KZ664607">
    <property type="protein sequence ID" value="PPS04370.1"/>
    <property type="molecule type" value="Genomic_DNA"/>
</dbReference>
<protein>
    <submittedName>
        <fullName evidence="2">Uncharacterized protein</fullName>
    </submittedName>
</protein>
<feature type="compositionally biased region" description="Polar residues" evidence="1">
    <location>
        <begin position="95"/>
        <end position="104"/>
    </location>
</feature>
<evidence type="ECO:0000256" key="1">
    <source>
        <dbReference type="SAM" id="MobiDB-lite"/>
    </source>
</evidence>
<feature type="region of interest" description="Disordered" evidence="1">
    <location>
        <begin position="85"/>
        <end position="104"/>
    </location>
</feature>
<feature type="region of interest" description="Disordered" evidence="1">
    <location>
        <begin position="1"/>
        <end position="27"/>
    </location>
</feature>
<gene>
    <name evidence="2" type="ORF">GOBAR_AA16292</name>
</gene>
<name>A0A2P5XM33_GOSBA</name>
<reference evidence="2 3" key="1">
    <citation type="submission" date="2015-01" db="EMBL/GenBank/DDBJ databases">
        <title>Genome of allotetraploid Gossypium barbadense reveals genomic plasticity and fiber elongation in cotton evolution.</title>
        <authorList>
            <person name="Chen X."/>
            <person name="Liu X."/>
            <person name="Zhao B."/>
            <person name="Zheng H."/>
            <person name="Hu Y."/>
            <person name="Lu G."/>
            <person name="Yang C."/>
            <person name="Chen J."/>
            <person name="Shan C."/>
            <person name="Zhang L."/>
            <person name="Zhou Y."/>
            <person name="Wang L."/>
            <person name="Guo W."/>
            <person name="Bai Y."/>
            <person name="Ruan J."/>
            <person name="Shangguan X."/>
            <person name="Mao Y."/>
            <person name="Jiang J."/>
            <person name="Zhu Y."/>
            <person name="Lei J."/>
            <person name="Kang H."/>
            <person name="Chen S."/>
            <person name="He X."/>
            <person name="Wang R."/>
            <person name="Wang Y."/>
            <person name="Chen J."/>
            <person name="Wang L."/>
            <person name="Yu S."/>
            <person name="Wang B."/>
            <person name="Wei J."/>
            <person name="Song S."/>
            <person name="Lu X."/>
            <person name="Gao Z."/>
            <person name="Gu W."/>
            <person name="Deng X."/>
            <person name="Ma D."/>
            <person name="Wang S."/>
            <person name="Liang W."/>
            <person name="Fang L."/>
            <person name="Cai C."/>
            <person name="Zhu X."/>
            <person name="Zhou B."/>
            <person name="Zhang Y."/>
            <person name="Chen Z."/>
            <person name="Xu S."/>
            <person name="Zhu R."/>
            <person name="Wang S."/>
            <person name="Zhang T."/>
            <person name="Zhao G."/>
        </authorList>
    </citation>
    <scope>NUCLEOTIDE SEQUENCE [LARGE SCALE GENOMIC DNA]</scope>
    <source>
        <strain evidence="3">cv. Xinhai21</strain>
        <tissue evidence="2">Leaf</tissue>
    </source>
</reference>
<evidence type="ECO:0000313" key="2">
    <source>
        <dbReference type="EMBL" id="PPS04370.1"/>
    </source>
</evidence>